<reference evidence="3 4" key="1">
    <citation type="submission" date="2021-02" db="EMBL/GenBank/DDBJ databases">
        <authorList>
            <person name="Lee D.-H."/>
        </authorList>
    </citation>
    <scope>NUCLEOTIDE SEQUENCE [LARGE SCALE GENOMIC DNA]</scope>
    <source>
        <strain evidence="3 4">UL073</strain>
    </source>
</reference>
<evidence type="ECO:0000259" key="1">
    <source>
        <dbReference type="Pfam" id="PF00501"/>
    </source>
</evidence>
<proteinExistence type="predicted"/>
<keyword evidence="3" id="KW-0436">Ligase</keyword>
<feature type="domain" description="AMP-binding enzyme C-terminal" evidence="2">
    <location>
        <begin position="424"/>
        <end position="499"/>
    </location>
</feature>
<dbReference type="CDD" id="cd17631">
    <property type="entry name" value="FACL_FadD13-like"/>
    <property type="match status" value="1"/>
</dbReference>
<dbReference type="SUPFAM" id="SSF56801">
    <property type="entry name" value="Acetyl-CoA synthetase-like"/>
    <property type="match status" value="1"/>
</dbReference>
<feature type="domain" description="AMP-dependent synthetase/ligase" evidence="1">
    <location>
        <begin position="12"/>
        <end position="374"/>
    </location>
</feature>
<sequence length="518" mass="56020">MYLTQGLHRMLQMNPAALATVFRGRRRSYGELAARVARLASGLQGLGMQVGDRVGMLGLNSDHFLEYMLGTWWGGGVLNPVNIRWSVPEIVYSLDDCDTRILLVDDNFLHMAEGIASMAKVRPVLIHAGDGPAPAGMLSLEQLIHDSAPIDDMARGGNDLASIMYTGGTTGRPKGVMQSHLNLWSSAVGRMAEHNITPNTSVLHVAPMFHTACMARVVTQVIVGQPHVFVPTFDALDVLRTIESEKVFDILLVPTMLQAMIAHPDFGKYDISSLKRLTYGASPIAAPVLERALELMPGIEFQQGYGMTETSPVISISGSENHSAAGIANGRVRSAGRPALCVTVRVVDEAGIEVPRGTVGELIARGPNVMLGYWNRPEETAEALRDGWMHTGDGAYMDEDGYLFIVDRLKDMIVTGGENVYSAEVESAVAGHPAVAACAVIGVPSEQWGEAVHAVVVLKPGLEVSSEEVIAHCRQRIAGYKCPKSVDFVNALPISGAGKVLKRELREPYWKDRKHGVN</sequence>
<dbReference type="InterPro" id="IPR050237">
    <property type="entry name" value="ATP-dep_AMP-bd_enzyme"/>
</dbReference>
<dbReference type="InterPro" id="IPR042099">
    <property type="entry name" value="ANL_N_sf"/>
</dbReference>
<organism evidence="3 4">
    <name type="scientific">Zestomonas insulae</name>
    <dbReference type="NCBI Taxonomy" id="2809017"/>
    <lineage>
        <taxon>Bacteria</taxon>
        <taxon>Pseudomonadati</taxon>
        <taxon>Pseudomonadota</taxon>
        <taxon>Gammaproteobacteria</taxon>
        <taxon>Pseudomonadales</taxon>
        <taxon>Pseudomonadaceae</taxon>
        <taxon>Zestomonas</taxon>
    </lineage>
</organism>
<gene>
    <name evidence="3" type="ORF">JQX08_14295</name>
</gene>
<dbReference type="RefSeq" id="WP_205349069.1">
    <property type="nucleotide sequence ID" value="NZ_JAFEUP010000004.1"/>
</dbReference>
<dbReference type="EMBL" id="JAFEUP010000004">
    <property type="protein sequence ID" value="MBM7061877.1"/>
    <property type="molecule type" value="Genomic_DNA"/>
</dbReference>
<name>A0ABS2IFY0_9GAMM</name>
<dbReference type="InterPro" id="IPR045851">
    <property type="entry name" value="AMP-bd_C_sf"/>
</dbReference>
<evidence type="ECO:0000259" key="2">
    <source>
        <dbReference type="Pfam" id="PF13193"/>
    </source>
</evidence>
<dbReference type="InterPro" id="IPR025110">
    <property type="entry name" value="AMP-bd_C"/>
</dbReference>
<dbReference type="GO" id="GO:0016874">
    <property type="term" value="F:ligase activity"/>
    <property type="evidence" value="ECO:0007669"/>
    <property type="project" value="UniProtKB-KW"/>
</dbReference>
<dbReference type="NCBIfam" id="NF004837">
    <property type="entry name" value="PRK06187.1"/>
    <property type="match status" value="1"/>
</dbReference>
<keyword evidence="4" id="KW-1185">Reference proteome</keyword>
<dbReference type="PANTHER" id="PTHR43767">
    <property type="entry name" value="LONG-CHAIN-FATTY-ACID--COA LIGASE"/>
    <property type="match status" value="1"/>
</dbReference>
<comment type="caution">
    <text evidence="3">The sequence shown here is derived from an EMBL/GenBank/DDBJ whole genome shotgun (WGS) entry which is preliminary data.</text>
</comment>
<accession>A0ABS2IFY0</accession>
<dbReference type="Gene3D" id="3.30.300.30">
    <property type="match status" value="1"/>
</dbReference>
<evidence type="ECO:0000313" key="3">
    <source>
        <dbReference type="EMBL" id="MBM7061877.1"/>
    </source>
</evidence>
<protein>
    <submittedName>
        <fullName evidence="3">Long-chain fatty acid--CoA ligase</fullName>
    </submittedName>
</protein>
<dbReference type="Pfam" id="PF13193">
    <property type="entry name" value="AMP-binding_C"/>
    <property type="match status" value="1"/>
</dbReference>
<dbReference type="InterPro" id="IPR020845">
    <property type="entry name" value="AMP-binding_CS"/>
</dbReference>
<evidence type="ECO:0000313" key="4">
    <source>
        <dbReference type="Proteomes" id="UP000717995"/>
    </source>
</evidence>
<dbReference type="Pfam" id="PF00501">
    <property type="entry name" value="AMP-binding"/>
    <property type="match status" value="1"/>
</dbReference>
<dbReference type="PANTHER" id="PTHR43767:SF1">
    <property type="entry name" value="NONRIBOSOMAL PEPTIDE SYNTHASE PES1 (EUROFUNG)-RELATED"/>
    <property type="match status" value="1"/>
</dbReference>
<dbReference type="Proteomes" id="UP000717995">
    <property type="component" value="Unassembled WGS sequence"/>
</dbReference>
<dbReference type="InterPro" id="IPR000873">
    <property type="entry name" value="AMP-dep_synth/lig_dom"/>
</dbReference>
<dbReference type="PROSITE" id="PS00455">
    <property type="entry name" value="AMP_BINDING"/>
    <property type="match status" value="1"/>
</dbReference>
<dbReference type="Gene3D" id="3.40.50.12780">
    <property type="entry name" value="N-terminal domain of ligase-like"/>
    <property type="match status" value="1"/>
</dbReference>